<dbReference type="InterPro" id="IPR007895">
    <property type="entry name" value="MASE1"/>
</dbReference>
<dbReference type="InterPro" id="IPR042240">
    <property type="entry name" value="CHASE_sf"/>
</dbReference>
<reference evidence="15 16" key="1">
    <citation type="journal article" date="2008" name="Int. J. Syst. Evol. Microbiol.">
        <title>Description of Roseateles aquatilis sp. nov. and Roseateles terrae sp. nov., in the class Betaproteobacteria, and emended description of the genus Roseateles.</title>
        <authorList>
            <person name="Gomila M."/>
            <person name="Bowien B."/>
            <person name="Falsen E."/>
            <person name="Moore E.R."/>
            <person name="Lalucat J."/>
        </authorList>
    </citation>
    <scope>NUCLEOTIDE SEQUENCE [LARGE SCALE GENOMIC DNA]</scope>
    <source>
        <strain evidence="15 16">CCUG 48205</strain>
    </source>
</reference>
<dbReference type="GO" id="GO:0000155">
    <property type="term" value="F:phosphorelay sensor kinase activity"/>
    <property type="evidence" value="ECO:0007669"/>
    <property type="project" value="InterPro"/>
</dbReference>
<dbReference type="InterPro" id="IPR006189">
    <property type="entry name" value="CHASE_dom"/>
</dbReference>
<dbReference type="Gene3D" id="3.30.565.10">
    <property type="entry name" value="Histidine kinase-like ATPase, C-terminal domain"/>
    <property type="match status" value="1"/>
</dbReference>
<dbReference type="Pfam" id="PF00512">
    <property type="entry name" value="HisKA"/>
    <property type="match status" value="1"/>
</dbReference>
<dbReference type="GO" id="GO:0006355">
    <property type="term" value="P:regulation of DNA-templated transcription"/>
    <property type="evidence" value="ECO:0007669"/>
    <property type="project" value="InterPro"/>
</dbReference>
<dbReference type="AlphaFoldDB" id="A0A246J4F6"/>
<feature type="transmembrane region" description="Helical" evidence="11">
    <location>
        <begin position="71"/>
        <end position="87"/>
    </location>
</feature>
<dbReference type="SUPFAM" id="SSF47384">
    <property type="entry name" value="Homodimeric domain of signal transducing histidine kinase"/>
    <property type="match status" value="1"/>
</dbReference>
<keyword evidence="10 11" id="KW-0472">Membrane</keyword>
<dbReference type="SMART" id="SM00086">
    <property type="entry name" value="PAC"/>
    <property type="match status" value="1"/>
</dbReference>
<dbReference type="PANTHER" id="PTHR43047">
    <property type="entry name" value="TWO-COMPONENT HISTIDINE PROTEIN KINASE"/>
    <property type="match status" value="1"/>
</dbReference>
<evidence type="ECO:0000256" key="5">
    <source>
        <dbReference type="ARBA" id="ARBA00022553"/>
    </source>
</evidence>
<dbReference type="InterPro" id="IPR005467">
    <property type="entry name" value="His_kinase_dom"/>
</dbReference>
<feature type="transmembrane region" description="Helical" evidence="11">
    <location>
        <begin position="134"/>
        <end position="157"/>
    </location>
</feature>
<dbReference type="EC" id="2.7.13.3" evidence="3"/>
<feature type="transmembrane region" description="Helical" evidence="11">
    <location>
        <begin position="21"/>
        <end position="42"/>
    </location>
</feature>
<evidence type="ECO:0000256" key="9">
    <source>
        <dbReference type="ARBA" id="ARBA00022989"/>
    </source>
</evidence>
<evidence type="ECO:0000259" key="13">
    <source>
        <dbReference type="PROSITE" id="PS50112"/>
    </source>
</evidence>
<dbReference type="InterPro" id="IPR036097">
    <property type="entry name" value="HisK_dim/P_sf"/>
</dbReference>
<evidence type="ECO:0000313" key="16">
    <source>
        <dbReference type="Proteomes" id="UP000197468"/>
    </source>
</evidence>
<dbReference type="Pfam" id="PF03924">
    <property type="entry name" value="CHASE"/>
    <property type="match status" value="1"/>
</dbReference>
<evidence type="ECO:0000259" key="14">
    <source>
        <dbReference type="PROSITE" id="PS50839"/>
    </source>
</evidence>
<keyword evidence="7 11" id="KW-0812">Transmembrane</keyword>
<feature type="transmembrane region" description="Helical" evidence="11">
    <location>
        <begin position="48"/>
        <end position="64"/>
    </location>
</feature>
<dbReference type="Proteomes" id="UP000197468">
    <property type="component" value="Unassembled WGS sequence"/>
</dbReference>
<dbReference type="Gene3D" id="3.30.450.350">
    <property type="entry name" value="CHASE domain"/>
    <property type="match status" value="1"/>
</dbReference>
<dbReference type="InterPro" id="IPR035965">
    <property type="entry name" value="PAS-like_dom_sf"/>
</dbReference>
<dbReference type="InterPro" id="IPR036890">
    <property type="entry name" value="HATPase_C_sf"/>
</dbReference>
<dbReference type="EMBL" id="NIOF01000009">
    <property type="protein sequence ID" value="OWQ87468.1"/>
    <property type="molecule type" value="Genomic_DNA"/>
</dbReference>
<evidence type="ECO:0000256" key="3">
    <source>
        <dbReference type="ARBA" id="ARBA00012438"/>
    </source>
</evidence>
<sequence>MTEAPSLETPARPRDATQPRLALLNAVIALAYAVLGVLALKLVLPPDYVSPIYPAAGLAVAAVVRWGRRVLPGIVLGGVLVSLAISHDRGHFSWIQPVLVGLGGAAQAGLGAWLARRWTGEHPPLTAPGELMRFLIAVAGIACLISPTFGVAALWMSDVITPAQIGAHWLAWWIGDAIGVLIGAPVALTLFGLPRTHWASRRLSVALPLVVACGLLFGASWYVAQNEESRRRHAFDLEALNALDALADSLTAPLAALEANHSLLLVAPGIGRVDFERAHEERARAGGGVYAVGWAALVPPDQVEAFERAARADGYVDFHVHERQRPGDAPDAAADALPVRLIAPFPRNRAAVGVNIRSIPQARAAQDRAIATGQPAASETFVLSQDVGVNVLGVVVYRAIYAEGASSSAAPRDVDGTRRRPLGLAFATLRPETLLRDALPDRPRHLDYCLLDATPGTAHRLLAGDPRCLNLPATLPRRERDMDFAGRSWQLVVYGPGGLPALDGNSTLPFALSGLAGTALLGLLLLIVTGSTARVARLVDEAIHRLRESEERFRSIIEHAPVGIVFTDINARPQELNPYFCQLLGMDAELLKRRSIMAITHRDDRAEDSRLGMALIRGELDRYSRVKRYIGAEGRVITVRCTVSLLRDAQGQPYRLLGIVEDIGEELRLTALERAHEAELAANRAKNEFLSRMSHELRTPLNAMLGFAQLLEVDHESALNPRQRGWLTQIQQSGWHLLQMIDDTLDLSRLDASQLRVQIDDLDLVPIATDSLAMVESQRQRRRVTVDIDLPPGTHALRADATRLKQVLTNLLSNAIKYNHEGGQVWLRARRVGDTAIELSVSDTGPGLTEAQRAQLFQPFNRLGREVGGIEGTGIGLVITQRLLGLMGSRLEVSSSAGNGATFSFELPISQSRQ</sequence>
<dbReference type="InterPro" id="IPR003661">
    <property type="entry name" value="HisK_dim/P_dom"/>
</dbReference>
<dbReference type="PANTHER" id="PTHR43047:SF72">
    <property type="entry name" value="OSMOSENSING HISTIDINE PROTEIN KINASE SLN1"/>
    <property type="match status" value="1"/>
</dbReference>
<proteinExistence type="predicted"/>
<dbReference type="SMART" id="SM00387">
    <property type="entry name" value="HATPase_c"/>
    <property type="match status" value="1"/>
</dbReference>
<dbReference type="CDD" id="cd00082">
    <property type="entry name" value="HisKA"/>
    <property type="match status" value="1"/>
</dbReference>
<accession>A0A246J4F6</accession>
<comment type="subcellular location">
    <subcellularLocation>
        <location evidence="2">Cell membrane</location>
        <topology evidence="2">Multi-pass membrane protein</topology>
    </subcellularLocation>
</comment>
<organism evidence="15 16">
    <name type="scientific">Roseateles aquatilis</name>
    <dbReference type="NCBI Taxonomy" id="431061"/>
    <lineage>
        <taxon>Bacteria</taxon>
        <taxon>Pseudomonadati</taxon>
        <taxon>Pseudomonadota</taxon>
        <taxon>Betaproteobacteria</taxon>
        <taxon>Burkholderiales</taxon>
        <taxon>Sphaerotilaceae</taxon>
        <taxon>Roseateles</taxon>
    </lineage>
</organism>
<name>A0A246J4F6_9BURK</name>
<evidence type="ECO:0000256" key="8">
    <source>
        <dbReference type="ARBA" id="ARBA00022777"/>
    </source>
</evidence>
<dbReference type="CDD" id="cd00130">
    <property type="entry name" value="PAS"/>
    <property type="match status" value="1"/>
</dbReference>
<keyword evidence="5" id="KW-0597">Phosphoprotein</keyword>
<dbReference type="Gene3D" id="1.10.287.130">
    <property type="match status" value="1"/>
</dbReference>
<feature type="domain" description="Histidine kinase" evidence="12">
    <location>
        <begin position="692"/>
        <end position="911"/>
    </location>
</feature>
<keyword evidence="8" id="KW-0418">Kinase</keyword>
<dbReference type="GO" id="GO:0005886">
    <property type="term" value="C:plasma membrane"/>
    <property type="evidence" value="ECO:0007669"/>
    <property type="project" value="UniProtKB-SubCell"/>
</dbReference>
<evidence type="ECO:0000256" key="6">
    <source>
        <dbReference type="ARBA" id="ARBA00022679"/>
    </source>
</evidence>
<dbReference type="SUPFAM" id="SSF55785">
    <property type="entry name" value="PYP-like sensor domain (PAS domain)"/>
    <property type="match status" value="1"/>
</dbReference>
<dbReference type="InterPro" id="IPR000014">
    <property type="entry name" value="PAS"/>
</dbReference>
<feature type="transmembrane region" description="Helical" evidence="11">
    <location>
        <begin position="169"/>
        <end position="193"/>
    </location>
</feature>
<keyword evidence="16" id="KW-1185">Reference proteome</keyword>
<dbReference type="SMART" id="SM01079">
    <property type="entry name" value="CHASE"/>
    <property type="match status" value="1"/>
</dbReference>
<keyword evidence="9 11" id="KW-1133">Transmembrane helix</keyword>
<evidence type="ECO:0000256" key="7">
    <source>
        <dbReference type="ARBA" id="ARBA00022692"/>
    </source>
</evidence>
<dbReference type="PROSITE" id="PS50112">
    <property type="entry name" value="PAS"/>
    <property type="match status" value="1"/>
</dbReference>
<evidence type="ECO:0000313" key="15">
    <source>
        <dbReference type="EMBL" id="OWQ87468.1"/>
    </source>
</evidence>
<dbReference type="InterPro" id="IPR013767">
    <property type="entry name" value="PAS_fold"/>
</dbReference>
<gene>
    <name evidence="15" type="ORF">CDN99_17850</name>
</gene>
<keyword evidence="4" id="KW-1003">Cell membrane</keyword>
<dbReference type="Pfam" id="PF02518">
    <property type="entry name" value="HATPase_c"/>
    <property type="match status" value="1"/>
</dbReference>
<evidence type="ECO:0000259" key="12">
    <source>
        <dbReference type="PROSITE" id="PS50109"/>
    </source>
</evidence>
<dbReference type="NCBIfam" id="TIGR00229">
    <property type="entry name" value="sensory_box"/>
    <property type="match status" value="1"/>
</dbReference>
<evidence type="ECO:0000256" key="4">
    <source>
        <dbReference type="ARBA" id="ARBA00022475"/>
    </source>
</evidence>
<feature type="transmembrane region" description="Helical" evidence="11">
    <location>
        <begin position="205"/>
        <end position="224"/>
    </location>
</feature>
<dbReference type="PRINTS" id="PR00344">
    <property type="entry name" value="BCTRLSENSOR"/>
</dbReference>
<protein>
    <recommendedName>
        <fullName evidence="3">histidine kinase</fullName>
        <ecNumber evidence="3">2.7.13.3</ecNumber>
    </recommendedName>
</protein>
<dbReference type="Pfam" id="PF00989">
    <property type="entry name" value="PAS"/>
    <property type="match status" value="1"/>
</dbReference>
<dbReference type="Gene3D" id="3.30.450.20">
    <property type="entry name" value="PAS domain"/>
    <property type="match status" value="1"/>
</dbReference>
<dbReference type="PROSITE" id="PS50839">
    <property type="entry name" value="CHASE"/>
    <property type="match status" value="1"/>
</dbReference>
<dbReference type="OrthoDB" id="5290456at2"/>
<dbReference type="GO" id="GO:0009927">
    <property type="term" value="F:histidine phosphotransfer kinase activity"/>
    <property type="evidence" value="ECO:0007669"/>
    <property type="project" value="TreeGrafter"/>
</dbReference>
<evidence type="ECO:0000256" key="2">
    <source>
        <dbReference type="ARBA" id="ARBA00004651"/>
    </source>
</evidence>
<dbReference type="SMART" id="SM00091">
    <property type="entry name" value="PAS"/>
    <property type="match status" value="1"/>
</dbReference>
<evidence type="ECO:0000256" key="10">
    <source>
        <dbReference type="ARBA" id="ARBA00023136"/>
    </source>
</evidence>
<comment type="catalytic activity">
    <reaction evidence="1">
        <text>ATP + protein L-histidine = ADP + protein N-phospho-L-histidine.</text>
        <dbReference type="EC" id="2.7.13.3"/>
    </reaction>
</comment>
<dbReference type="InterPro" id="IPR001610">
    <property type="entry name" value="PAC"/>
</dbReference>
<feature type="domain" description="PAS" evidence="13">
    <location>
        <begin position="549"/>
        <end position="619"/>
    </location>
</feature>
<dbReference type="RefSeq" id="WP_088386251.1">
    <property type="nucleotide sequence ID" value="NZ_NIOF01000009.1"/>
</dbReference>
<dbReference type="PROSITE" id="PS50109">
    <property type="entry name" value="HIS_KIN"/>
    <property type="match status" value="1"/>
</dbReference>
<dbReference type="InterPro" id="IPR003594">
    <property type="entry name" value="HATPase_dom"/>
</dbReference>
<dbReference type="Pfam" id="PF05231">
    <property type="entry name" value="MASE1"/>
    <property type="match status" value="1"/>
</dbReference>
<dbReference type="SMART" id="SM00388">
    <property type="entry name" value="HisKA"/>
    <property type="match status" value="1"/>
</dbReference>
<evidence type="ECO:0000256" key="1">
    <source>
        <dbReference type="ARBA" id="ARBA00000085"/>
    </source>
</evidence>
<comment type="caution">
    <text evidence="15">The sequence shown here is derived from an EMBL/GenBank/DDBJ whole genome shotgun (WGS) entry which is preliminary data.</text>
</comment>
<feature type="transmembrane region" description="Helical" evidence="11">
    <location>
        <begin position="93"/>
        <end position="114"/>
    </location>
</feature>
<dbReference type="SUPFAM" id="SSF55874">
    <property type="entry name" value="ATPase domain of HSP90 chaperone/DNA topoisomerase II/histidine kinase"/>
    <property type="match status" value="1"/>
</dbReference>
<dbReference type="InterPro" id="IPR004358">
    <property type="entry name" value="Sig_transdc_His_kin-like_C"/>
</dbReference>
<keyword evidence="6" id="KW-0808">Transferase</keyword>
<evidence type="ECO:0000256" key="11">
    <source>
        <dbReference type="SAM" id="Phobius"/>
    </source>
</evidence>
<feature type="domain" description="CHASE" evidence="14">
    <location>
        <begin position="266"/>
        <end position="439"/>
    </location>
</feature>